<dbReference type="Proteomes" id="UP001501578">
    <property type="component" value="Unassembled WGS sequence"/>
</dbReference>
<protein>
    <recommendedName>
        <fullName evidence="3">HTH iclR-type domain-containing protein</fullName>
    </recommendedName>
</protein>
<evidence type="ECO:0008006" key="3">
    <source>
        <dbReference type="Google" id="ProtNLM"/>
    </source>
</evidence>
<gene>
    <name evidence="1" type="ORF">GCM10009560_73950</name>
</gene>
<sequence length="360" mass="39612">MEARSQPQNEAEVLRAGMTVLGDRLPAGWDVQALSHRLLDARFDALWKVTAPDGTSVVLVVEAKRVVERRDTATLLHQLNAAADDHPGSRGVVVSRYLSPPVRKRLSDAGLSYIDATGNITLNVSQPGLYIADRGADHDPWRGPGRPRGTLKGAPAAKIVRALLDYERSWTIRELINVADVSTGSTYRVIEFLEHESLATRTSSGAVVVPDWIALLRRWSEDYGFVRNSRVTRWIAPRGLPKLMRRAADNPTQYAVTGTLAAAHWAPYAPARSAMIYTTDAEHSARLWDLRPADAGANVMLAEPESDVVFTRTLTDASGLTIAAPPQVAADLMTGPGRNPSEAEELIEWMTWHESSWRKQ</sequence>
<name>A0ABN1R5U0_9ACTN</name>
<comment type="caution">
    <text evidence="1">The sequence shown here is derived from an EMBL/GenBank/DDBJ whole genome shotgun (WGS) entry which is preliminary data.</text>
</comment>
<accession>A0ABN1R5U0</accession>
<organism evidence="1 2">
    <name type="scientific">Nonomuraea longicatena</name>
    <dbReference type="NCBI Taxonomy" id="83682"/>
    <lineage>
        <taxon>Bacteria</taxon>
        <taxon>Bacillati</taxon>
        <taxon>Actinomycetota</taxon>
        <taxon>Actinomycetes</taxon>
        <taxon>Streptosporangiales</taxon>
        <taxon>Streptosporangiaceae</taxon>
        <taxon>Nonomuraea</taxon>
    </lineage>
</organism>
<evidence type="ECO:0000313" key="1">
    <source>
        <dbReference type="EMBL" id="GAA0952327.1"/>
    </source>
</evidence>
<evidence type="ECO:0000313" key="2">
    <source>
        <dbReference type="Proteomes" id="UP001501578"/>
    </source>
</evidence>
<dbReference type="RefSeq" id="WP_343954973.1">
    <property type="nucleotide sequence ID" value="NZ_BAAAHQ010000054.1"/>
</dbReference>
<dbReference type="EMBL" id="BAAAHQ010000054">
    <property type="protein sequence ID" value="GAA0952327.1"/>
    <property type="molecule type" value="Genomic_DNA"/>
</dbReference>
<reference evidence="1 2" key="1">
    <citation type="journal article" date="2019" name="Int. J. Syst. Evol. Microbiol.">
        <title>The Global Catalogue of Microorganisms (GCM) 10K type strain sequencing project: providing services to taxonomists for standard genome sequencing and annotation.</title>
        <authorList>
            <consortium name="The Broad Institute Genomics Platform"/>
            <consortium name="The Broad Institute Genome Sequencing Center for Infectious Disease"/>
            <person name="Wu L."/>
            <person name="Ma J."/>
        </authorList>
    </citation>
    <scope>NUCLEOTIDE SEQUENCE [LARGE SCALE GENOMIC DNA]</scope>
    <source>
        <strain evidence="1 2">JCM 11136</strain>
    </source>
</reference>
<proteinExistence type="predicted"/>
<keyword evidence="2" id="KW-1185">Reference proteome</keyword>